<name>A0A0R3S756_9BILA</name>
<reference evidence="2" key="1">
    <citation type="submission" date="2017-02" db="UniProtKB">
        <authorList>
            <consortium name="WormBaseParasite"/>
        </authorList>
    </citation>
    <scope>IDENTIFICATION</scope>
</reference>
<dbReference type="AlphaFoldDB" id="A0A0R3S756"/>
<dbReference type="WBParaSite" id="EEL_0001062801-mRNA-1">
    <property type="protein sequence ID" value="EEL_0001062801-mRNA-1"/>
    <property type="gene ID" value="EEL_0001062801"/>
</dbReference>
<proteinExistence type="predicted"/>
<keyword evidence="1" id="KW-1185">Reference proteome</keyword>
<organism evidence="1 2">
    <name type="scientific">Elaeophora elaphi</name>
    <dbReference type="NCBI Taxonomy" id="1147741"/>
    <lineage>
        <taxon>Eukaryota</taxon>
        <taxon>Metazoa</taxon>
        <taxon>Ecdysozoa</taxon>
        <taxon>Nematoda</taxon>
        <taxon>Chromadorea</taxon>
        <taxon>Rhabditida</taxon>
        <taxon>Spirurina</taxon>
        <taxon>Spiruromorpha</taxon>
        <taxon>Filarioidea</taxon>
        <taxon>Onchocercidae</taxon>
        <taxon>Elaeophora</taxon>
    </lineage>
</organism>
<evidence type="ECO:0000313" key="1">
    <source>
        <dbReference type="Proteomes" id="UP000050640"/>
    </source>
</evidence>
<sequence length="105" mass="11895">MSEIGNEFSNLTCHVIIPSCIYASDVKPNFGFKANLALLKMDSSKLEKWAKVIYEEAEAVTDNDVLAIVRLLRDELIENGKKSPQETQWLWSEQTALLHTLLNTN</sequence>
<evidence type="ECO:0000313" key="2">
    <source>
        <dbReference type="WBParaSite" id="EEL_0001062801-mRNA-1"/>
    </source>
</evidence>
<protein>
    <submittedName>
        <fullName evidence="2">Uncharacterized protein</fullName>
    </submittedName>
</protein>
<dbReference type="Proteomes" id="UP000050640">
    <property type="component" value="Unplaced"/>
</dbReference>
<accession>A0A0R3S756</accession>
<dbReference type="STRING" id="1147741.A0A0R3S756"/>